<organism evidence="2 3">
    <name type="scientific">Mycena venus</name>
    <dbReference type="NCBI Taxonomy" id="2733690"/>
    <lineage>
        <taxon>Eukaryota</taxon>
        <taxon>Fungi</taxon>
        <taxon>Dikarya</taxon>
        <taxon>Basidiomycota</taxon>
        <taxon>Agaricomycotina</taxon>
        <taxon>Agaricomycetes</taxon>
        <taxon>Agaricomycetidae</taxon>
        <taxon>Agaricales</taxon>
        <taxon>Marasmiineae</taxon>
        <taxon>Mycenaceae</taxon>
        <taxon>Mycena</taxon>
    </lineage>
</organism>
<dbReference type="Proteomes" id="UP000620124">
    <property type="component" value="Unassembled WGS sequence"/>
</dbReference>
<feature type="compositionally biased region" description="Basic residues" evidence="1">
    <location>
        <begin position="846"/>
        <end position="856"/>
    </location>
</feature>
<comment type="caution">
    <text evidence="2">The sequence shown here is derived from an EMBL/GenBank/DDBJ whole genome shotgun (WGS) entry which is preliminary data.</text>
</comment>
<feature type="region of interest" description="Disordered" evidence="1">
    <location>
        <begin position="790"/>
        <end position="932"/>
    </location>
</feature>
<evidence type="ECO:0000313" key="3">
    <source>
        <dbReference type="Proteomes" id="UP000620124"/>
    </source>
</evidence>
<evidence type="ECO:0000256" key="1">
    <source>
        <dbReference type="SAM" id="MobiDB-lite"/>
    </source>
</evidence>
<feature type="compositionally biased region" description="Pro residues" evidence="1">
    <location>
        <begin position="900"/>
        <end position="910"/>
    </location>
</feature>
<feature type="compositionally biased region" description="Polar residues" evidence="1">
    <location>
        <begin position="811"/>
        <end position="828"/>
    </location>
</feature>
<proteinExistence type="predicted"/>
<gene>
    <name evidence="2" type="ORF">MVEN_00014600</name>
</gene>
<protein>
    <submittedName>
        <fullName evidence="2">Uncharacterized protein</fullName>
    </submittedName>
</protein>
<sequence>MKVKDVSLDELGACNNPRCPAGCGWYQPTPFKPDVSIAMTPCIICGCVAGQHRESVRPTSTPNPVPQAGPSFNSVPSSASTVPTSDFTFVPPAEFPSDRPSNTSTVPKANFASQGGSAFSSGPSGAAKQPGASTSFSATARTMFGSRTESVASSSQRGRSPLRGSTAAPHSFRNVADLRQKDIRAAMRTSAPFHPAMKSSKKRKRRDDASPSRERNVKSKVAPAKPYVAVVVPFTKEINRGHCSVPAAHLLVRLDDARYVKDILISSDDTGEDIRTKILIAFSDIEPLVEYGFRLLFVHRKMKLDRHGNMVPKPGVPRILRTGKRELDFTAIKRALSDSNVRLSGPRFKRIIFLAVNPAGPNLPLRGFAYDNGDDLDYDLSSDELSQSSESGAEASDTTMDDVDDAKSDDQMGESTEKESHPDRKGKKKASDEGSRFDTGFFDDDVAAGVHYDSDSAPHQIPEPKIEKPVVPQAQLTVVRLLKNMEKPELKPSRPTSFVSSHSEIICPLSDIAFSSGRKRVSGVFVLGTKSSEICAGVLVQFLASPETSVLSAPQILSFIESNICQPFSMLTKLGGYLRGKIDRLGTPEFEAEFDSSFAIGPGGLHGLIPHILPAYLALPVAVQAGASADAASAVYDNLTEMSYALLRCLRHLRFKHHRSLWDPRGGFRELATILMNKDADLPVATEEDFRRLNWQLLIDALAKDHPSVSEVSFLLMDFLGDASNPRQMTAERVIKGGEYGMLRFYTLIVAPILDDLDAAHPDYLSLFGSVQTACAGIARKIRNYFKSGGANANNASSSSGPNTRSRSKRTTGSFDSNVDDMTNTDSLESGWEKDCSGGGPDIAARRAKRRAKAHHSKPEPCEPEPEPEPIVITSDSDDRSDSEWRRTYAKWKKNAHVPPRQPSQPPSPSDFPSSTPGPARPTGPSQTRAQPAWIDPQALESDDIEDATGLLSRPTTRYWQGVIREVLERFPHPDTTRQLTMDTLLAPGMTRTRQYRLLFLTYHPDRNVNGTAHWLRVAGIISQILNATRTSKLDDPCIVPPEDRF</sequence>
<feature type="compositionally biased region" description="Basic and acidic residues" evidence="1">
    <location>
        <begin position="405"/>
        <end position="436"/>
    </location>
</feature>
<feature type="compositionally biased region" description="Low complexity" evidence="1">
    <location>
        <begin position="112"/>
        <end position="127"/>
    </location>
</feature>
<name>A0A8H7DFV5_9AGAR</name>
<feature type="compositionally biased region" description="Basic and acidic residues" evidence="1">
    <location>
        <begin position="877"/>
        <end position="887"/>
    </location>
</feature>
<accession>A0A8H7DFV5</accession>
<feature type="compositionally biased region" description="Low complexity" evidence="1">
    <location>
        <begin position="790"/>
        <end position="805"/>
    </location>
</feature>
<dbReference type="EMBL" id="JACAZI010000001">
    <property type="protein sequence ID" value="KAF7371592.1"/>
    <property type="molecule type" value="Genomic_DNA"/>
</dbReference>
<keyword evidence="3" id="KW-1185">Reference proteome</keyword>
<feature type="region of interest" description="Disordered" evidence="1">
    <location>
        <begin position="379"/>
        <end position="438"/>
    </location>
</feature>
<reference evidence="2" key="1">
    <citation type="submission" date="2020-05" db="EMBL/GenBank/DDBJ databases">
        <title>Mycena genomes resolve the evolution of fungal bioluminescence.</title>
        <authorList>
            <person name="Tsai I.J."/>
        </authorList>
    </citation>
    <scope>NUCLEOTIDE SEQUENCE</scope>
    <source>
        <strain evidence="2">CCC161011</strain>
    </source>
</reference>
<feature type="region of interest" description="Disordered" evidence="1">
    <location>
        <begin position="147"/>
        <end position="175"/>
    </location>
</feature>
<feature type="compositionally biased region" description="Polar residues" evidence="1">
    <location>
        <begin position="147"/>
        <end position="158"/>
    </location>
</feature>
<evidence type="ECO:0000313" key="2">
    <source>
        <dbReference type="EMBL" id="KAF7371592.1"/>
    </source>
</evidence>
<dbReference type="OrthoDB" id="3065975at2759"/>
<feature type="region of interest" description="Disordered" evidence="1">
    <location>
        <begin position="55"/>
        <end position="135"/>
    </location>
</feature>
<feature type="compositionally biased region" description="Low complexity" evidence="1">
    <location>
        <begin position="383"/>
        <end position="392"/>
    </location>
</feature>
<feature type="compositionally biased region" description="Basic and acidic residues" evidence="1">
    <location>
        <begin position="206"/>
        <end position="217"/>
    </location>
</feature>
<dbReference type="AlphaFoldDB" id="A0A8H7DFV5"/>
<feature type="region of interest" description="Disordered" evidence="1">
    <location>
        <begin position="187"/>
        <end position="220"/>
    </location>
</feature>
<feature type="compositionally biased region" description="Low complexity" evidence="1">
    <location>
        <begin position="74"/>
        <end position="85"/>
    </location>
</feature>